<evidence type="ECO:0000256" key="1">
    <source>
        <dbReference type="SAM" id="Phobius"/>
    </source>
</evidence>
<keyword evidence="1" id="KW-0812">Transmembrane</keyword>
<gene>
    <name evidence="2" type="ORF">SAMN05421541_10442</name>
</gene>
<protein>
    <submittedName>
        <fullName evidence="2">Uncharacterized protein</fullName>
    </submittedName>
</protein>
<dbReference type="AlphaFoldDB" id="A0A1I2DY80"/>
<sequence length="137" mass="15034">MEATSQSGETRTTAPRSWKRPVLLVGVVVIVLGLVFIGTATAIAHTQLAGAKEKCDTESARVELSDNGASIVVESDSTTEPFCVINELRPSQEAVWHLEQTRPIDGWQEHSWTGYTAGWSYDPDDGIRMVVRTAWGF</sequence>
<evidence type="ECO:0000313" key="3">
    <source>
        <dbReference type="Proteomes" id="UP000199645"/>
    </source>
</evidence>
<keyword evidence="1" id="KW-1133">Transmembrane helix</keyword>
<dbReference type="OrthoDB" id="3261230at2"/>
<keyword evidence="1" id="KW-0472">Membrane</keyword>
<reference evidence="2 3" key="1">
    <citation type="submission" date="2016-10" db="EMBL/GenBank/DDBJ databases">
        <authorList>
            <person name="de Groot N.N."/>
        </authorList>
    </citation>
    <scope>NUCLEOTIDE SEQUENCE [LARGE SCALE GENOMIC DNA]</scope>
    <source>
        <strain evidence="2 3">DSM 43019</strain>
    </source>
</reference>
<dbReference type="Proteomes" id="UP000199645">
    <property type="component" value="Unassembled WGS sequence"/>
</dbReference>
<dbReference type="RefSeq" id="WP_143133687.1">
    <property type="nucleotide sequence ID" value="NZ_BOMT01000034.1"/>
</dbReference>
<dbReference type="STRING" id="35752.SAMN05421541_10442"/>
<proteinExistence type="predicted"/>
<keyword evidence="3" id="KW-1185">Reference proteome</keyword>
<name>A0A1I2DY80_9ACTN</name>
<accession>A0A1I2DY80</accession>
<dbReference type="EMBL" id="FONV01000004">
    <property type="protein sequence ID" value="SFE85211.1"/>
    <property type="molecule type" value="Genomic_DNA"/>
</dbReference>
<feature type="transmembrane region" description="Helical" evidence="1">
    <location>
        <begin position="21"/>
        <end position="44"/>
    </location>
</feature>
<organism evidence="2 3">
    <name type="scientific">Actinoplanes philippinensis</name>
    <dbReference type="NCBI Taxonomy" id="35752"/>
    <lineage>
        <taxon>Bacteria</taxon>
        <taxon>Bacillati</taxon>
        <taxon>Actinomycetota</taxon>
        <taxon>Actinomycetes</taxon>
        <taxon>Micromonosporales</taxon>
        <taxon>Micromonosporaceae</taxon>
        <taxon>Actinoplanes</taxon>
    </lineage>
</organism>
<evidence type="ECO:0000313" key="2">
    <source>
        <dbReference type="EMBL" id="SFE85211.1"/>
    </source>
</evidence>